<dbReference type="OrthoDB" id="9778567at2"/>
<keyword evidence="2 5" id="KW-0378">Hydrolase</keyword>
<dbReference type="InterPro" id="IPR029000">
    <property type="entry name" value="Cyclophilin-like_dom_sf"/>
</dbReference>
<dbReference type="Proteomes" id="UP000031521">
    <property type="component" value="Chromosome"/>
</dbReference>
<evidence type="ECO:0000256" key="2">
    <source>
        <dbReference type="ARBA" id="ARBA00022801"/>
    </source>
</evidence>
<dbReference type="HOGENOM" id="CLU_020207_1_0_5"/>
<dbReference type="Gene3D" id="2.40.100.10">
    <property type="entry name" value="Cyclophilin-like"/>
    <property type="match status" value="1"/>
</dbReference>
<dbReference type="Pfam" id="PF02682">
    <property type="entry name" value="CT_C_D"/>
    <property type="match status" value="1"/>
</dbReference>
<evidence type="ECO:0000259" key="4">
    <source>
        <dbReference type="SMART" id="SM00796"/>
    </source>
</evidence>
<keyword evidence="3" id="KW-0067">ATP-binding</keyword>
<dbReference type="GO" id="GO:0005524">
    <property type="term" value="F:ATP binding"/>
    <property type="evidence" value="ECO:0007669"/>
    <property type="project" value="UniProtKB-KW"/>
</dbReference>
<name>A0A0B5DXT8_9RHOB</name>
<evidence type="ECO:0000256" key="1">
    <source>
        <dbReference type="ARBA" id="ARBA00022741"/>
    </source>
</evidence>
<keyword evidence="1" id="KW-0547">Nucleotide-binding</keyword>
<dbReference type="PANTHER" id="PTHR34698:SF2">
    <property type="entry name" value="5-OXOPROLINASE SUBUNIT B"/>
    <property type="match status" value="1"/>
</dbReference>
<proteinExistence type="predicted"/>
<dbReference type="Gene3D" id="3.30.1360.40">
    <property type="match status" value="1"/>
</dbReference>
<evidence type="ECO:0000256" key="3">
    <source>
        <dbReference type="ARBA" id="ARBA00022840"/>
    </source>
</evidence>
<organism evidence="5 6">
    <name type="scientific">Celeribacter indicus</name>
    <dbReference type="NCBI Taxonomy" id="1208324"/>
    <lineage>
        <taxon>Bacteria</taxon>
        <taxon>Pseudomonadati</taxon>
        <taxon>Pseudomonadota</taxon>
        <taxon>Alphaproteobacteria</taxon>
        <taxon>Rhodobacterales</taxon>
        <taxon>Roseobacteraceae</taxon>
        <taxon>Celeribacter</taxon>
    </lineage>
</organism>
<dbReference type="SMART" id="SM00796">
    <property type="entry name" value="AHS1"/>
    <property type="match status" value="1"/>
</dbReference>
<dbReference type="SUPFAM" id="SSF160467">
    <property type="entry name" value="PH0987 N-terminal domain-like"/>
    <property type="match status" value="1"/>
</dbReference>
<dbReference type="GO" id="GO:0016787">
    <property type="term" value="F:hydrolase activity"/>
    <property type="evidence" value="ECO:0007669"/>
    <property type="project" value="UniProtKB-KW"/>
</dbReference>
<protein>
    <submittedName>
        <fullName evidence="5">Allophanate hydrolase subunit 1</fullName>
    </submittedName>
</protein>
<evidence type="ECO:0000313" key="6">
    <source>
        <dbReference type="Proteomes" id="UP000031521"/>
    </source>
</evidence>
<keyword evidence="6" id="KW-1185">Reference proteome</keyword>
<sequence length="248" mass="26300">MTCETPDIPEILPAGPDGLVLRFSLRPEPEAMAAKEALLAALAETPPDGVVEICPALVSVFLRFDPARVRRAGLASELRRRARAVLAAGAPAPVPARRWRIPVAFGGDNGPELAEVAARTGQRPEAAVAEICAADLRVLAIGFAPGQPYLGLLPERWDVPRLSELAPEVPQGAVTVAVRQIVMFTAAGTTGWRMVGRAAFRNFMPEREEPILLRAGDAIRFVPASAEEIAALRDAPDGLGGARLEVLG</sequence>
<evidence type="ECO:0000313" key="5">
    <source>
        <dbReference type="EMBL" id="AJE47814.1"/>
    </source>
</evidence>
<dbReference type="RefSeq" id="WP_043870286.1">
    <property type="nucleotide sequence ID" value="NZ_CP004393.1"/>
</dbReference>
<accession>A0A0B5DXT8</accession>
<dbReference type="STRING" id="1208324.P73_3099"/>
<dbReference type="EMBL" id="CP004393">
    <property type="protein sequence ID" value="AJE47814.1"/>
    <property type="molecule type" value="Genomic_DNA"/>
</dbReference>
<feature type="domain" description="Carboxyltransferase" evidence="4">
    <location>
        <begin position="9"/>
        <end position="213"/>
    </location>
</feature>
<dbReference type="KEGG" id="cid:P73_3099"/>
<dbReference type="AlphaFoldDB" id="A0A0B5DXT8"/>
<dbReference type="PANTHER" id="PTHR34698">
    <property type="entry name" value="5-OXOPROLINASE SUBUNIT B"/>
    <property type="match status" value="1"/>
</dbReference>
<dbReference type="InterPro" id="IPR010016">
    <property type="entry name" value="PxpB"/>
</dbReference>
<dbReference type="SUPFAM" id="SSF50891">
    <property type="entry name" value="Cyclophilin-like"/>
    <property type="match status" value="1"/>
</dbReference>
<gene>
    <name evidence="5" type="ORF">P73_3099</name>
</gene>
<dbReference type="InterPro" id="IPR003833">
    <property type="entry name" value="CT_C_D"/>
</dbReference>
<reference evidence="5 6" key="1">
    <citation type="journal article" date="2014" name="Int. J. Syst. Evol. Microbiol.">
        <title>Celeribacter indicus sp. nov., a polycyclic aromatic hydrocarbon-degrading bacterium from deep-sea sediment and reclassification of Huaishuia halophila as Celeribacter halophilus comb. nov.</title>
        <authorList>
            <person name="Lai Q."/>
            <person name="Cao J."/>
            <person name="Yuan J."/>
            <person name="Li F."/>
            <person name="Shao Z."/>
        </authorList>
    </citation>
    <scope>NUCLEOTIDE SEQUENCE [LARGE SCALE GENOMIC DNA]</scope>
    <source>
        <strain evidence="5">P73</strain>
    </source>
</reference>